<dbReference type="Proteomes" id="UP000066014">
    <property type="component" value="Chromosome"/>
</dbReference>
<dbReference type="InterPro" id="IPR053790">
    <property type="entry name" value="P5CR-like_CS"/>
</dbReference>
<evidence type="ECO:0000259" key="8">
    <source>
        <dbReference type="Pfam" id="PF03807"/>
    </source>
</evidence>
<comment type="pathway">
    <text evidence="4 7">Amino-acid biosynthesis; L-proline biosynthesis; L-proline from L-glutamate 5-semialdehyde: step 1/1.</text>
</comment>
<dbReference type="InterPro" id="IPR028939">
    <property type="entry name" value="P5C_Rdtase_cat_N"/>
</dbReference>
<dbReference type="EC" id="1.5.1.2" evidence="4 5"/>
<dbReference type="AlphaFoldDB" id="A0A060NLJ3"/>
<dbReference type="HAMAP" id="MF_01925">
    <property type="entry name" value="P5C_reductase"/>
    <property type="match status" value="1"/>
</dbReference>
<evidence type="ECO:0000313" key="11">
    <source>
        <dbReference type="Proteomes" id="UP000066014"/>
    </source>
</evidence>
<dbReference type="SUPFAM" id="SSF51735">
    <property type="entry name" value="NAD(P)-binding Rossmann-fold domains"/>
    <property type="match status" value="1"/>
</dbReference>
<organism evidence="10 11">
    <name type="scientific">Serpentinimonas maccroryi</name>
    <dbReference type="NCBI Taxonomy" id="1458426"/>
    <lineage>
        <taxon>Bacteria</taxon>
        <taxon>Pseudomonadati</taxon>
        <taxon>Pseudomonadota</taxon>
        <taxon>Betaproteobacteria</taxon>
        <taxon>Burkholderiales</taxon>
        <taxon>Comamonadaceae</taxon>
        <taxon>Serpentinimonas</taxon>
    </lineage>
</organism>
<keyword evidence="4 7" id="KW-0641">Proline biosynthesis</keyword>
<dbReference type="Gene3D" id="3.40.50.720">
    <property type="entry name" value="NAD(P)-binding Rossmann-like Domain"/>
    <property type="match status" value="1"/>
</dbReference>
<dbReference type="PANTHER" id="PTHR11645:SF0">
    <property type="entry name" value="PYRROLINE-5-CARBOXYLATE REDUCTASE 3"/>
    <property type="match status" value="1"/>
</dbReference>
<dbReference type="InterPro" id="IPR036291">
    <property type="entry name" value="NAD(P)-bd_dom_sf"/>
</dbReference>
<dbReference type="UniPathway" id="UPA00098">
    <property type="reaction ID" value="UER00361"/>
</dbReference>
<feature type="domain" description="Pyrroline-5-carboxylate reductase dimerisation" evidence="9">
    <location>
        <begin position="182"/>
        <end position="286"/>
    </location>
</feature>
<dbReference type="Pfam" id="PF14748">
    <property type="entry name" value="P5CR_dimer"/>
    <property type="match status" value="1"/>
</dbReference>
<evidence type="ECO:0000256" key="2">
    <source>
        <dbReference type="ARBA" id="ARBA00022857"/>
    </source>
</evidence>
<feature type="binding site" evidence="6">
    <location>
        <begin position="28"/>
        <end position="33"/>
    </location>
    <ligand>
        <name>NADP(+)</name>
        <dbReference type="ChEBI" id="CHEBI:58349"/>
    </ligand>
</feature>
<sequence>MRDNGGMNSPTSPYHASNLLQQPRIAFIGGGNMASAIVGGLLQQGYPAQALHIVEPVAEQRSRLAQQFPGVALHPAADSALVDAALVLWAVKPQVFKQAALECAPHLSASALHLSVAAGIRSDSMVRWLGSERIVRAMPNTPALVGLGMTGLYARPAVSSAEREQVQALLAGTGRTLWLAQESDLDAVTALSGSGPAYVFYFLEAMRRAGTELGLTPQAATELAIGTFAGAAQLAQRSSEPPEVLRQRVTSKGGTTHAALSAMEAAQISDAFVAAIAAAHRRAREMGAEFGD</sequence>
<evidence type="ECO:0000259" key="9">
    <source>
        <dbReference type="Pfam" id="PF14748"/>
    </source>
</evidence>
<protein>
    <recommendedName>
        <fullName evidence="4 5">Pyrroline-5-carboxylate reductase</fullName>
        <shortName evidence="4">P5C reductase</shortName>
        <shortName evidence="4">P5CR</shortName>
        <ecNumber evidence="4 5">1.5.1.2</ecNumber>
    </recommendedName>
    <alternativeName>
        <fullName evidence="4">PCA reductase</fullName>
    </alternativeName>
</protein>
<keyword evidence="4" id="KW-0963">Cytoplasm</keyword>
<reference evidence="10 11" key="1">
    <citation type="journal article" date="2014" name="Nat. Commun.">
        <title>Physiological and genomic features of highly alkaliphilic hydrogen-utilizing Betaproteobacteria from a continental serpentinizing site.</title>
        <authorList>
            <person name="Suzuki S."/>
            <person name="Kuenen J.G."/>
            <person name="Schipper K."/>
            <person name="van der Velde S."/>
            <person name="Ishii S."/>
            <person name="Wu A."/>
            <person name="Sorokin D.Y."/>
            <person name="Tenney A."/>
            <person name="Meng X.Y."/>
            <person name="Morrill P.L."/>
            <person name="Kamagata Y."/>
            <person name="Muyzer G."/>
            <person name="Nealson K.H."/>
        </authorList>
    </citation>
    <scope>NUCLEOTIDE SEQUENCE [LARGE SCALE GENOMIC DNA]</scope>
    <source>
        <strain evidence="10 11">B1</strain>
    </source>
</reference>
<comment type="catalytic activity">
    <reaction evidence="4 7">
        <text>L-proline + NADP(+) = (S)-1-pyrroline-5-carboxylate + NADPH + 2 H(+)</text>
        <dbReference type="Rhea" id="RHEA:14109"/>
        <dbReference type="ChEBI" id="CHEBI:15378"/>
        <dbReference type="ChEBI" id="CHEBI:17388"/>
        <dbReference type="ChEBI" id="CHEBI:57783"/>
        <dbReference type="ChEBI" id="CHEBI:58349"/>
        <dbReference type="ChEBI" id="CHEBI:60039"/>
        <dbReference type="EC" id="1.5.1.2"/>
    </reaction>
</comment>
<evidence type="ECO:0000256" key="6">
    <source>
        <dbReference type="PIRSR" id="PIRSR000193-1"/>
    </source>
</evidence>
<evidence type="ECO:0000256" key="1">
    <source>
        <dbReference type="ARBA" id="ARBA00005525"/>
    </source>
</evidence>
<feature type="domain" description="Pyrroline-5-carboxylate reductase catalytic N-terminal" evidence="8">
    <location>
        <begin position="24"/>
        <end position="119"/>
    </location>
</feature>
<dbReference type="FunFam" id="1.10.3730.10:FF:000001">
    <property type="entry name" value="Pyrroline-5-carboxylate reductase"/>
    <property type="match status" value="1"/>
</dbReference>
<dbReference type="InterPro" id="IPR000304">
    <property type="entry name" value="Pyrroline-COOH_reductase"/>
</dbReference>
<dbReference type="KEGG" id="cbab:SMCB_0032"/>
<comment type="function">
    <text evidence="4">Catalyzes the reduction of 1-pyrroline-5-carboxylate (PCA) to L-proline.</text>
</comment>
<gene>
    <name evidence="4" type="primary">proC</name>
    <name evidence="10" type="ORF">SMCB_0032</name>
</gene>
<accession>A0A060NLJ3</accession>
<feature type="binding site" evidence="6">
    <location>
        <begin position="90"/>
        <end position="93"/>
    </location>
    <ligand>
        <name>NADP(+)</name>
        <dbReference type="ChEBI" id="CHEBI:58349"/>
    </ligand>
</feature>
<dbReference type="STRING" id="1458426.SMCB_0032"/>
<dbReference type="PANTHER" id="PTHR11645">
    <property type="entry name" value="PYRROLINE-5-CARBOXYLATE REDUCTASE"/>
    <property type="match status" value="1"/>
</dbReference>
<dbReference type="EMBL" id="AP014569">
    <property type="protein sequence ID" value="BAO82260.1"/>
    <property type="molecule type" value="Genomic_DNA"/>
</dbReference>
<dbReference type="InterPro" id="IPR029036">
    <property type="entry name" value="P5CR_dimer"/>
</dbReference>
<evidence type="ECO:0000256" key="3">
    <source>
        <dbReference type="ARBA" id="ARBA00023002"/>
    </source>
</evidence>
<dbReference type="GO" id="GO:0004735">
    <property type="term" value="F:pyrroline-5-carboxylate reductase activity"/>
    <property type="evidence" value="ECO:0007669"/>
    <property type="project" value="UniProtKB-UniRule"/>
</dbReference>
<keyword evidence="11" id="KW-1185">Reference proteome</keyword>
<dbReference type="NCBIfam" id="TIGR00112">
    <property type="entry name" value="proC"/>
    <property type="match status" value="1"/>
</dbReference>
<comment type="catalytic activity">
    <reaction evidence="4">
        <text>L-proline + NAD(+) = (S)-1-pyrroline-5-carboxylate + NADH + 2 H(+)</text>
        <dbReference type="Rhea" id="RHEA:14105"/>
        <dbReference type="ChEBI" id="CHEBI:15378"/>
        <dbReference type="ChEBI" id="CHEBI:17388"/>
        <dbReference type="ChEBI" id="CHEBI:57540"/>
        <dbReference type="ChEBI" id="CHEBI:57945"/>
        <dbReference type="ChEBI" id="CHEBI:60039"/>
        <dbReference type="EC" id="1.5.1.2"/>
    </reaction>
</comment>
<dbReference type="Pfam" id="PF03807">
    <property type="entry name" value="F420_oxidored"/>
    <property type="match status" value="1"/>
</dbReference>
<evidence type="ECO:0000256" key="5">
    <source>
        <dbReference type="NCBIfam" id="TIGR00112"/>
    </source>
</evidence>
<dbReference type="PIRSF" id="PIRSF000193">
    <property type="entry name" value="Pyrrol-5-carb_rd"/>
    <property type="match status" value="1"/>
</dbReference>
<dbReference type="PROSITE" id="PS00521">
    <property type="entry name" value="P5CR"/>
    <property type="match status" value="1"/>
</dbReference>
<evidence type="ECO:0000313" key="10">
    <source>
        <dbReference type="EMBL" id="BAO82260.1"/>
    </source>
</evidence>
<keyword evidence="2 4" id="KW-0521">NADP</keyword>
<dbReference type="GO" id="GO:0055129">
    <property type="term" value="P:L-proline biosynthetic process"/>
    <property type="evidence" value="ECO:0007669"/>
    <property type="project" value="UniProtKB-UniRule"/>
</dbReference>
<evidence type="ECO:0000256" key="7">
    <source>
        <dbReference type="RuleBase" id="RU003903"/>
    </source>
</evidence>
<proteinExistence type="inferred from homology"/>
<comment type="similarity">
    <text evidence="1 4 7">Belongs to the pyrroline-5-carboxylate reductase family.</text>
</comment>
<dbReference type="InterPro" id="IPR008927">
    <property type="entry name" value="6-PGluconate_DH-like_C_sf"/>
</dbReference>
<evidence type="ECO:0000256" key="4">
    <source>
        <dbReference type="HAMAP-Rule" id="MF_01925"/>
    </source>
</evidence>
<comment type="subcellular location">
    <subcellularLocation>
        <location evidence="4">Cytoplasm</location>
    </subcellularLocation>
</comment>
<name>A0A060NLJ3_9BURK</name>
<dbReference type="Gene3D" id="1.10.3730.10">
    <property type="entry name" value="ProC C-terminal domain-like"/>
    <property type="match status" value="1"/>
</dbReference>
<dbReference type="GO" id="GO:0005737">
    <property type="term" value="C:cytoplasm"/>
    <property type="evidence" value="ECO:0007669"/>
    <property type="project" value="UniProtKB-SubCell"/>
</dbReference>
<keyword evidence="4 7" id="KW-0028">Amino-acid biosynthesis</keyword>
<dbReference type="HOGENOM" id="CLU_042344_0_1_4"/>
<keyword evidence="3 4" id="KW-0560">Oxidoreductase</keyword>
<dbReference type="SUPFAM" id="SSF48179">
    <property type="entry name" value="6-phosphogluconate dehydrogenase C-terminal domain-like"/>
    <property type="match status" value="1"/>
</dbReference>